<sequence>GMDPQSEALRFRLRMTRGCVIPASPLCHSRENGNPVRMDPQSEALRFRLRMTKGQSVEDDKGVE</sequence>
<reference evidence="2" key="1">
    <citation type="submission" date="2017-09" db="EMBL/GenBank/DDBJ databases">
        <title>Depth-based differentiation of microbial function through sediment-hosted aquifers and enrichment of novel symbionts in the deep terrestrial subsurface.</title>
        <authorList>
            <person name="Probst A.J."/>
            <person name="Ladd B."/>
            <person name="Jarett J.K."/>
            <person name="Geller-Mcgrath D.E."/>
            <person name="Sieber C.M.K."/>
            <person name="Emerson J.B."/>
            <person name="Anantharaman K."/>
            <person name="Thomas B.C."/>
            <person name="Malmstrom R."/>
            <person name="Stieglmeier M."/>
            <person name="Klingl A."/>
            <person name="Woyke T."/>
            <person name="Ryan C.M."/>
            <person name="Banfield J.F."/>
        </authorList>
    </citation>
    <scope>NUCLEOTIDE SEQUENCE [LARGE SCALE GENOMIC DNA]</scope>
</reference>
<name>A0A2M7CIF8_9BACT</name>
<accession>A0A2M7CIF8</accession>
<dbReference type="EMBL" id="PEUM01000046">
    <property type="protein sequence ID" value="PIV25427.1"/>
    <property type="molecule type" value="Genomic_DNA"/>
</dbReference>
<proteinExistence type="predicted"/>
<evidence type="ECO:0000313" key="2">
    <source>
        <dbReference type="Proteomes" id="UP000229966"/>
    </source>
</evidence>
<comment type="caution">
    <text evidence="1">The sequence shown here is derived from an EMBL/GenBank/DDBJ whole genome shotgun (WGS) entry which is preliminary data.</text>
</comment>
<organism evidence="1 2">
    <name type="scientific">Candidatus Berkelbacteria bacterium CG03_land_8_20_14_0_80_40_36</name>
    <dbReference type="NCBI Taxonomy" id="1974509"/>
    <lineage>
        <taxon>Bacteria</taxon>
        <taxon>Candidatus Berkelbacteria</taxon>
    </lineage>
</organism>
<dbReference type="AlphaFoldDB" id="A0A2M7CIF8"/>
<dbReference type="Proteomes" id="UP000229966">
    <property type="component" value="Unassembled WGS sequence"/>
</dbReference>
<evidence type="ECO:0000313" key="1">
    <source>
        <dbReference type="EMBL" id="PIV25427.1"/>
    </source>
</evidence>
<feature type="non-terminal residue" evidence="1">
    <location>
        <position position="1"/>
    </location>
</feature>
<protein>
    <submittedName>
        <fullName evidence="1">Uncharacterized protein</fullName>
    </submittedName>
</protein>
<gene>
    <name evidence="1" type="ORF">COS38_01665</name>
</gene>